<dbReference type="RefSeq" id="WP_012594513.1">
    <property type="nucleotide sequence ID" value="NC_011726.1"/>
</dbReference>
<keyword evidence="2" id="KW-0812">Transmembrane</keyword>
<name>B7K2A3_RIPO1</name>
<accession>B7K2A3</accession>
<evidence type="ECO:0000313" key="4">
    <source>
        <dbReference type="Proteomes" id="UP000008204"/>
    </source>
</evidence>
<evidence type="ECO:0008006" key="5">
    <source>
        <dbReference type="Google" id="ProtNLM"/>
    </source>
</evidence>
<gene>
    <name evidence="3" type="ordered locus">PCC8801_1171</name>
</gene>
<organism evidence="3 4">
    <name type="scientific">Rippkaea orientalis (strain PCC 8801 / RF-1)</name>
    <name type="common">Cyanothece sp. (strain PCC 8801)</name>
    <dbReference type="NCBI Taxonomy" id="41431"/>
    <lineage>
        <taxon>Bacteria</taxon>
        <taxon>Bacillati</taxon>
        <taxon>Cyanobacteriota</taxon>
        <taxon>Cyanophyceae</taxon>
        <taxon>Oscillatoriophycideae</taxon>
        <taxon>Chroococcales</taxon>
        <taxon>Aphanothecaceae</taxon>
        <taxon>Rippkaea</taxon>
        <taxon>Rippkaea orientalis</taxon>
    </lineage>
</organism>
<feature type="region of interest" description="Disordered" evidence="1">
    <location>
        <begin position="145"/>
        <end position="164"/>
    </location>
</feature>
<feature type="region of interest" description="Disordered" evidence="1">
    <location>
        <begin position="114"/>
        <end position="137"/>
    </location>
</feature>
<feature type="region of interest" description="Disordered" evidence="1">
    <location>
        <begin position="1"/>
        <end position="37"/>
    </location>
</feature>
<keyword evidence="4" id="KW-1185">Reference proteome</keyword>
<feature type="transmembrane region" description="Helical" evidence="2">
    <location>
        <begin position="63"/>
        <end position="85"/>
    </location>
</feature>
<dbReference type="STRING" id="41431.PCC8801_1171"/>
<evidence type="ECO:0000313" key="3">
    <source>
        <dbReference type="EMBL" id="ACK65239.1"/>
    </source>
</evidence>
<evidence type="ECO:0000256" key="1">
    <source>
        <dbReference type="SAM" id="MobiDB-lite"/>
    </source>
</evidence>
<dbReference type="EMBL" id="CP001287">
    <property type="protein sequence ID" value="ACK65239.1"/>
    <property type="molecule type" value="Genomic_DNA"/>
</dbReference>
<proteinExistence type="predicted"/>
<protein>
    <recommendedName>
        <fullName evidence="5">Cell division protein FtsL</fullName>
    </recommendedName>
</protein>
<keyword evidence="2" id="KW-1133">Transmembrane helix</keyword>
<dbReference type="HOGENOM" id="CLU_103738_1_0_3"/>
<sequence length="164" mass="18500">MTAARYYPPTPQPEPPLKTRRTRRRSQTPDLNRSKVTQISPRRQQLPESLQFLLLIQKSSSTLTFALVTLTLIVYGWTVCVPSLWSQEFRRLTKLQQDERQLVGTNETLKHQLAEQAQKPGSGLTQPHPSQSIFLPPTKVSPIVPKTTASAQGDPFVPETPIAY</sequence>
<feature type="compositionally biased region" description="Polar residues" evidence="1">
    <location>
        <begin position="123"/>
        <end position="133"/>
    </location>
</feature>
<dbReference type="Proteomes" id="UP000008204">
    <property type="component" value="Chromosome"/>
</dbReference>
<evidence type="ECO:0000256" key="2">
    <source>
        <dbReference type="SAM" id="Phobius"/>
    </source>
</evidence>
<dbReference type="AlphaFoldDB" id="B7K2A3"/>
<dbReference type="eggNOG" id="COG4191">
    <property type="taxonomic scope" value="Bacteria"/>
</dbReference>
<feature type="compositionally biased region" description="Polar residues" evidence="1">
    <location>
        <begin position="28"/>
        <end position="37"/>
    </location>
</feature>
<keyword evidence="2" id="KW-0472">Membrane</keyword>
<dbReference type="OrthoDB" id="424231at2"/>
<reference evidence="4" key="1">
    <citation type="journal article" date="2011" name="MBio">
        <title>Novel metabolic attributes of the genus Cyanothece, comprising a group of unicellular nitrogen-fixing Cyanobacteria.</title>
        <authorList>
            <person name="Bandyopadhyay A."/>
            <person name="Elvitigala T."/>
            <person name="Welsh E."/>
            <person name="Stockel J."/>
            <person name="Liberton M."/>
            <person name="Min H."/>
            <person name="Sherman L.A."/>
            <person name="Pakrasi H.B."/>
        </authorList>
    </citation>
    <scope>NUCLEOTIDE SEQUENCE [LARGE SCALE GENOMIC DNA]</scope>
    <source>
        <strain evidence="4">PCC 8801</strain>
    </source>
</reference>
<dbReference type="KEGG" id="cyp:PCC8801_1171"/>